<dbReference type="SUPFAM" id="SSF54529">
    <property type="entry name" value="Mitochondrial glycoprotein MAM33-like"/>
    <property type="match status" value="1"/>
</dbReference>
<dbReference type="InterPro" id="IPR036561">
    <property type="entry name" value="MAM33_sf"/>
</dbReference>
<name>F2UCS9_SALR5</name>
<sequence>MFLRSVARRVMPTASVARAMHVSRVTASSDGLRSILQEELQVEKEQGVPPTFSSEIRGFKVEYTPGCPTINLNNVVDGDLVNIRINLNDCDIPEAPFYQEEQEQEQEEEVRIDDEYDTVLLHDSQHLDERVQEETANYLASKGVGAELCRAIEGLVADAEYNEYLKWLNDTADFLE</sequence>
<organism evidence="2">
    <name type="scientific">Salpingoeca rosetta (strain ATCC 50818 / BSB-021)</name>
    <dbReference type="NCBI Taxonomy" id="946362"/>
    <lineage>
        <taxon>Eukaryota</taxon>
        <taxon>Choanoflagellata</taxon>
        <taxon>Craspedida</taxon>
        <taxon>Salpingoecidae</taxon>
        <taxon>Salpingoeca</taxon>
    </lineage>
</organism>
<dbReference type="GeneID" id="16073861"/>
<dbReference type="RefSeq" id="XP_004993286.1">
    <property type="nucleotide sequence ID" value="XM_004993229.1"/>
</dbReference>
<dbReference type="EMBL" id="GL832968">
    <property type="protein sequence ID" value="EGD74386.1"/>
    <property type="molecule type" value="Genomic_DNA"/>
</dbReference>
<dbReference type="OrthoDB" id="278212at2759"/>
<dbReference type="Proteomes" id="UP000007799">
    <property type="component" value="Unassembled WGS sequence"/>
</dbReference>
<evidence type="ECO:0000313" key="1">
    <source>
        <dbReference type="EMBL" id="EGD74386.1"/>
    </source>
</evidence>
<dbReference type="Pfam" id="PF02330">
    <property type="entry name" value="MAM33"/>
    <property type="match status" value="1"/>
</dbReference>
<reference evidence="1" key="1">
    <citation type="submission" date="2009-08" db="EMBL/GenBank/DDBJ databases">
        <title>Annotation of Salpingoeca rosetta.</title>
        <authorList>
            <consortium name="The Broad Institute Genome Sequencing Platform"/>
            <person name="Russ C."/>
            <person name="Cuomo C."/>
            <person name="Burger G."/>
            <person name="Gray M.W."/>
            <person name="Holland P.W.H."/>
            <person name="King N."/>
            <person name="Lang F.B.F."/>
            <person name="Roger A.J."/>
            <person name="Ruiz-Trillo I."/>
            <person name="Young S.K."/>
            <person name="Zeng Q."/>
            <person name="Gargeya S."/>
            <person name="Alvarado L."/>
            <person name="Berlin A."/>
            <person name="Chapman S.B."/>
            <person name="Chen Z."/>
            <person name="Freedman E."/>
            <person name="Gellesch M."/>
            <person name="Goldberg J."/>
            <person name="Griggs A."/>
            <person name="Gujja S."/>
            <person name="Heilman E."/>
            <person name="Heiman D."/>
            <person name="Howarth C."/>
            <person name="Mehta T."/>
            <person name="Neiman D."/>
            <person name="Pearson M."/>
            <person name="Roberts A."/>
            <person name="Saif S."/>
            <person name="Shea T."/>
            <person name="Shenoy N."/>
            <person name="Sisk P."/>
            <person name="Stolte C."/>
            <person name="Sykes S."/>
            <person name="White J."/>
            <person name="Yandava C."/>
            <person name="Haas B."/>
            <person name="Nusbaum C."/>
            <person name="Birren B."/>
        </authorList>
    </citation>
    <scope>NUCLEOTIDE SEQUENCE [LARGE SCALE GENOMIC DNA]</scope>
    <source>
        <strain evidence="1">ATCC 50818</strain>
    </source>
</reference>
<proteinExistence type="predicted"/>
<dbReference type="OMA" id="LNINECP"/>
<dbReference type="InterPro" id="IPR003428">
    <property type="entry name" value="MAM33"/>
</dbReference>
<evidence type="ECO:0000313" key="2">
    <source>
        <dbReference type="Proteomes" id="UP000007799"/>
    </source>
</evidence>
<dbReference type="GO" id="GO:0005759">
    <property type="term" value="C:mitochondrial matrix"/>
    <property type="evidence" value="ECO:0007669"/>
    <property type="project" value="InterPro"/>
</dbReference>
<dbReference type="InParanoid" id="F2UCS9"/>
<gene>
    <name evidence="1" type="ORF">PTSG_06396</name>
</gene>
<dbReference type="KEGG" id="sre:PTSG_06396"/>
<accession>F2UCS9</accession>
<dbReference type="GO" id="GO:0042256">
    <property type="term" value="P:cytosolic ribosome assembly"/>
    <property type="evidence" value="ECO:0007669"/>
    <property type="project" value="TreeGrafter"/>
</dbReference>
<keyword evidence="2" id="KW-1185">Reference proteome</keyword>
<dbReference type="PANTHER" id="PTHR10826">
    <property type="entry name" value="COMPLEMENT COMPONENT 1"/>
    <property type="match status" value="1"/>
</dbReference>
<dbReference type="AlphaFoldDB" id="F2UCS9"/>
<evidence type="ECO:0008006" key="3">
    <source>
        <dbReference type="Google" id="ProtNLM"/>
    </source>
</evidence>
<dbReference type="PANTHER" id="PTHR10826:SF1">
    <property type="entry name" value="COMPLEMENT COMPONENT 1 Q SUBCOMPONENT-BINDING PROTEIN, MITOCHONDRIAL"/>
    <property type="match status" value="1"/>
</dbReference>
<protein>
    <recommendedName>
        <fullName evidence="3">Complement component 1 Q subcomponent-binding protein, mitochondrial</fullName>
    </recommendedName>
</protein>
<dbReference type="Gene3D" id="3.10.280.10">
    <property type="entry name" value="Mitochondrial glycoprotein"/>
    <property type="match status" value="2"/>
</dbReference>